<gene>
    <name evidence="2" type="ORF">E1B28_010401</name>
</gene>
<dbReference type="PANTHER" id="PTHR34598:SF3">
    <property type="entry name" value="OXIDOREDUCTASE AN1597"/>
    <property type="match status" value="1"/>
</dbReference>
<protein>
    <submittedName>
        <fullName evidence="2">Uncharacterized protein</fullName>
    </submittedName>
</protein>
<dbReference type="GeneID" id="66079477"/>
<dbReference type="Proteomes" id="UP001049176">
    <property type="component" value="Chromosome 6"/>
</dbReference>
<comment type="similarity">
    <text evidence="1">Belongs to the asaB hydroxylase/desaturase family.</text>
</comment>
<accession>A0A9P7RWZ8</accession>
<dbReference type="OrthoDB" id="412788at2759"/>
<dbReference type="PANTHER" id="PTHR34598">
    <property type="entry name" value="BLL6449 PROTEIN"/>
    <property type="match status" value="1"/>
</dbReference>
<organism evidence="2 3">
    <name type="scientific">Marasmius oreades</name>
    <name type="common">fairy-ring Marasmius</name>
    <dbReference type="NCBI Taxonomy" id="181124"/>
    <lineage>
        <taxon>Eukaryota</taxon>
        <taxon>Fungi</taxon>
        <taxon>Dikarya</taxon>
        <taxon>Basidiomycota</taxon>
        <taxon>Agaricomycotina</taxon>
        <taxon>Agaricomycetes</taxon>
        <taxon>Agaricomycetidae</taxon>
        <taxon>Agaricales</taxon>
        <taxon>Marasmiineae</taxon>
        <taxon>Marasmiaceae</taxon>
        <taxon>Marasmius</taxon>
    </lineage>
</organism>
<proteinExistence type="inferred from homology"/>
<comment type="caution">
    <text evidence="2">The sequence shown here is derived from an EMBL/GenBank/DDBJ whole genome shotgun (WGS) entry which is preliminary data.</text>
</comment>
<name>A0A9P7RWZ8_9AGAR</name>
<dbReference type="RefSeq" id="XP_043007829.1">
    <property type="nucleotide sequence ID" value="XM_043155363.1"/>
</dbReference>
<dbReference type="EMBL" id="CM032186">
    <property type="protein sequence ID" value="KAG7091359.1"/>
    <property type="molecule type" value="Genomic_DNA"/>
</dbReference>
<dbReference type="KEGG" id="more:E1B28_010401"/>
<evidence type="ECO:0000256" key="1">
    <source>
        <dbReference type="ARBA" id="ARBA00023604"/>
    </source>
</evidence>
<keyword evidence="3" id="KW-1185">Reference proteome</keyword>
<evidence type="ECO:0000313" key="3">
    <source>
        <dbReference type="Proteomes" id="UP001049176"/>
    </source>
</evidence>
<evidence type="ECO:0000313" key="2">
    <source>
        <dbReference type="EMBL" id="KAG7091359.1"/>
    </source>
</evidence>
<reference evidence="2" key="1">
    <citation type="journal article" date="2021" name="Genome Biol. Evol.">
        <title>The assembled and annotated genome of the fairy-ring fungus Marasmius oreades.</title>
        <authorList>
            <person name="Hiltunen M."/>
            <person name="Ament-Velasquez S.L."/>
            <person name="Johannesson H."/>
        </authorList>
    </citation>
    <scope>NUCLEOTIDE SEQUENCE</scope>
    <source>
        <strain evidence="2">03SP1</strain>
    </source>
</reference>
<dbReference type="AlphaFoldDB" id="A0A9P7RWZ8"/>
<dbReference type="GO" id="GO:0016491">
    <property type="term" value="F:oxidoreductase activity"/>
    <property type="evidence" value="ECO:0007669"/>
    <property type="project" value="InterPro"/>
</dbReference>
<dbReference type="InterPro" id="IPR044053">
    <property type="entry name" value="AsaB-like"/>
</dbReference>
<sequence length="54" mass="6011">MTPEEFVLFKCYDSVEDGSVAVSTPHTAFEDPTTVAGTPPWQSIELRALVFYDD</sequence>